<dbReference type="GO" id="GO:0008176">
    <property type="term" value="F:tRNA (guanine(46)-N7)-methyltransferase activity"/>
    <property type="evidence" value="ECO:0007669"/>
    <property type="project" value="UniProtKB-UniRule"/>
</dbReference>
<reference evidence="9 10" key="1">
    <citation type="submission" date="2017-08" db="EMBL/GenBank/DDBJ databases">
        <title>Infants hospitalized years apart are colonized by the same room-sourced microbial strains.</title>
        <authorList>
            <person name="Brooks B."/>
            <person name="Olm M.R."/>
            <person name="Firek B.A."/>
            <person name="Baker R."/>
            <person name="Thomas B.C."/>
            <person name="Morowitz M.J."/>
            <person name="Banfield J.F."/>
        </authorList>
    </citation>
    <scope>NUCLEOTIDE SEQUENCE [LARGE SCALE GENOMIC DNA]</scope>
    <source>
        <strain evidence="9">S2_005_002_R2_34</strain>
    </source>
</reference>
<feature type="binding site" evidence="7">
    <location>
        <position position="195"/>
    </location>
    <ligand>
        <name>substrate</name>
    </ligand>
</feature>
<evidence type="ECO:0000256" key="4">
    <source>
        <dbReference type="ARBA" id="ARBA00022679"/>
    </source>
</evidence>
<dbReference type="Pfam" id="PF02390">
    <property type="entry name" value="Methyltransf_4"/>
    <property type="match status" value="1"/>
</dbReference>
<keyword evidence="5 7" id="KW-0949">S-adenosyl-L-methionine</keyword>
<dbReference type="PANTHER" id="PTHR23417">
    <property type="entry name" value="3-DEOXY-D-MANNO-OCTULOSONIC-ACID TRANSFERASE/TRNA GUANINE-N 7 - -METHYLTRANSFERASE"/>
    <property type="match status" value="1"/>
</dbReference>
<evidence type="ECO:0000256" key="8">
    <source>
        <dbReference type="SAM" id="MobiDB-lite"/>
    </source>
</evidence>
<gene>
    <name evidence="7" type="primary">trmB</name>
    <name evidence="9" type="ORF">DI556_05270</name>
</gene>
<evidence type="ECO:0000313" key="10">
    <source>
        <dbReference type="Proteomes" id="UP000249185"/>
    </source>
</evidence>
<evidence type="ECO:0000256" key="2">
    <source>
        <dbReference type="ARBA" id="ARBA00003015"/>
    </source>
</evidence>
<dbReference type="EMBL" id="QFPW01000002">
    <property type="protein sequence ID" value="PZQ51567.1"/>
    <property type="molecule type" value="Genomic_DNA"/>
</dbReference>
<feature type="region of interest" description="Disordered" evidence="8">
    <location>
        <begin position="1"/>
        <end position="23"/>
    </location>
</feature>
<comment type="similarity">
    <text evidence="7">Belongs to the class I-like SAM-binding methyltransferase superfamily. TrmB family.</text>
</comment>
<evidence type="ECO:0000256" key="6">
    <source>
        <dbReference type="ARBA" id="ARBA00022694"/>
    </source>
</evidence>
<dbReference type="AlphaFoldDB" id="A0A2W5Q2Q8"/>
<protein>
    <recommendedName>
        <fullName evidence="7">tRNA (guanine-N(7)-)-methyltransferase</fullName>
        <ecNumber evidence="7">2.1.1.33</ecNumber>
    </recommendedName>
    <alternativeName>
        <fullName evidence="7">tRNA (guanine(46)-N(7))-methyltransferase</fullName>
    </alternativeName>
    <alternativeName>
        <fullName evidence="7">tRNA(m7G46)-methyltransferase</fullName>
    </alternativeName>
</protein>
<comment type="caution">
    <text evidence="9">The sequence shown here is derived from an EMBL/GenBank/DDBJ whole genome shotgun (WGS) entry which is preliminary data.</text>
</comment>
<comment type="pathway">
    <text evidence="7">tRNA modification; N(7)-methylguanine-tRNA biosynthesis.</text>
</comment>
<dbReference type="InterPro" id="IPR029063">
    <property type="entry name" value="SAM-dependent_MTases_sf"/>
</dbReference>
<evidence type="ECO:0000256" key="7">
    <source>
        <dbReference type="HAMAP-Rule" id="MF_01057"/>
    </source>
</evidence>
<keyword evidence="4 7" id="KW-0808">Transferase</keyword>
<dbReference type="PANTHER" id="PTHR23417:SF14">
    <property type="entry name" value="PENTACOTRIPEPTIDE-REPEAT REGION OF PRORP DOMAIN-CONTAINING PROTEIN"/>
    <property type="match status" value="1"/>
</dbReference>
<dbReference type="Gene3D" id="3.40.50.150">
    <property type="entry name" value="Vaccinia Virus protein VP39"/>
    <property type="match status" value="1"/>
</dbReference>
<accession>A0A2W5Q2Q8</accession>
<organism evidence="9 10">
    <name type="scientific">Rhodovulum sulfidophilum</name>
    <name type="common">Rhodobacter sulfidophilus</name>
    <dbReference type="NCBI Taxonomy" id="35806"/>
    <lineage>
        <taxon>Bacteria</taxon>
        <taxon>Pseudomonadati</taxon>
        <taxon>Pseudomonadota</taxon>
        <taxon>Alphaproteobacteria</taxon>
        <taxon>Rhodobacterales</taxon>
        <taxon>Paracoccaceae</taxon>
        <taxon>Rhodovulum</taxon>
    </lineage>
</organism>
<feature type="binding site" evidence="7">
    <location>
        <position position="159"/>
    </location>
    <ligand>
        <name>S-adenosyl-L-methionine</name>
        <dbReference type="ChEBI" id="CHEBI:59789"/>
    </ligand>
</feature>
<dbReference type="UniPathway" id="UPA00989"/>
<feature type="binding site" evidence="7">
    <location>
        <begin position="231"/>
        <end position="234"/>
    </location>
    <ligand>
        <name>substrate</name>
    </ligand>
</feature>
<dbReference type="InterPro" id="IPR055361">
    <property type="entry name" value="tRNA_methyltr_TrmB_bact"/>
</dbReference>
<evidence type="ECO:0000256" key="5">
    <source>
        <dbReference type="ARBA" id="ARBA00022691"/>
    </source>
</evidence>
<dbReference type="SUPFAM" id="SSF53335">
    <property type="entry name" value="S-adenosyl-L-methionine-dependent methyltransferases"/>
    <property type="match status" value="1"/>
</dbReference>
<dbReference type="HAMAP" id="MF_01057">
    <property type="entry name" value="tRNA_methyltr_TrmB"/>
    <property type="match status" value="1"/>
</dbReference>
<feature type="binding site" evidence="7">
    <location>
        <position position="137"/>
    </location>
    <ligand>
        <name>S-adenosyl-L-methionine</name>
        <dbReference type="ChEBI" id="CHEBI:59789"/>
    </ligand>
</feature>
<keyword evidence="3 7" id="KW-0489">Methyltransferase</keyword>
<sequence>MDEETTGAARPRRDFYGRRHGKSLRPNQRRHLAELLPRLSVPLDPAPVDLARLFGSERPVWLEIGFGGGEHLAHQALANPGVGLIGCEAFVNGVAMALNQIEEAGIEPAGIKRDLPGAAPEATPPPPAGNVRIHAGDARDLLDALADACLSRVFLLYPDPWPKARHARRRFTSVENLAVLARVMAPGAELRVATDIPGYVEHTREAIAAVPELFETVARDTAAPWSDWHRTRYEAKAIREGRAPNYLSFLRRG</sequence>
<evidence type="ECO:0000256" key="3">
    <source>
        <dbReference type="ARBA" id="ARBA00022603"/>
    </source>
</evidence>
<name>A0A2W5Q2Q8_RHOSU</name>
<keyword evidence="6 7" id="KW-0819">tRNA processing</keyword>
<feature type="binding site" evidence="7">
    <location>
        <position position="163"/>
    </location>
    <ligand>
        <name>substrate</name>
    </ligand>
</feature>
<comment type="caution">
    <text evidence="7">Lacks conserved residue(s) required for the propagation of feature annotation.</text>
</comment>
<proteinExistence type="inferred from homology"/>
<dbReference type="InterPro" id="IPR003358">
    <property type="entry name" value="tRNA_(Gua-N-7)_MeTrfase_Trmb"/>
</dbReference>
<dbReference type="GO" id="GO:0043527">
    <property type="term" value="C:tRNA methyltransferase complex"/>
    <property type="evidence" value="ECO:0007669"/>
    <property type="project" value="TreeGrafter"/>
</dbReference>
<comment type="catalytic activity">
    <reaction evidence="1 7">
        <text>guanosine(46) in tRNA + S-adenosyl-L-methionine = N(7)-methylguanosine(46) in tRNA + S-adenosyl-L-homocysteine</text>
        <dbReference type="Rhea" id="RHEA:42708"/>
        <dbReference type="Rhea" id="RHEA-COMP:10188"/>
        <dbReference type="Rhea" id="RHEA-COMP:10189"/>
        <dbReference type="ChEBI" id="CHEBI:57856"/>
        <dbReference type="ChEBI" id="CHEBI:59789"/>
        <dbReference type="ChEBI" id="CHEBI:74269"/>
        <dbReference type="ChEBI" id="CHEBI:74480"/>
        <dbReference type="EC" id="2.1.1.33"/>
    </reaction>
</comment>
<comment type="function">
    <text evidence="2 7">Catalyzes the formation of N(7)-methylguanine at position 46 (m7G46) in tRNA.</text>
</comment>
<dbReference type="Proteomes" id="UP000249185">
    <property type="component" value="Unassembled WGS sequence"/>
</dbReference>
<feature type="binding site" evidence="7">
    <location>
        <position position="88"/>
    </location>
    <ligand>
        <name>S-adenosyl-L-methionine</name>
        <dbReference type="ChEBI" id="CHEBI:59789"/>
    </ligand>
</feature>
<evidence type="ECO:0000256" key="1">
    <source>
        <dbReference type="ARBA" id="ARBA00000142"/>
    </source>
</evidence>
<evidence type="ECO:0000313" key="9">
    <source>
        <dbReference type="EMBL" id="PZQ51567.1"/>
    </source>
</evidence>
<dbReference type="PROSITE" id="PS51625">
    <property type="entry name" value="SAM_MT_TRMB"/>
    <property type="match status" value="1"/>
</dbReference>
<feature type="binding site" evidence="7">
    <location>
        <position position="63"/>
    </location>
    <ligand>
        <name>S-adenosyl-L-methionine</name>
        <dbReference type="ChEBI" id="CHEBI:59789"/>
    </ligand>
</feature>
<dbReference type="EC" id="2.1.1.33" evidence="7"/>